<protein>
    <recommendedName>
        <fullName evidence="5">Glycosyltransferase family 34 protein</fullName>
    </recommendedName>
</protein>
<gene>
    <name evidence="3" type="ORF">LTR25_008106</name>
</gene>
<reference evidence="3 4" key="1">
    <citation type="submission" date="2023-06" db="EMBL/GenBank/DDBJ databases">
        <title>Black Yeasts Isolated from many extreme environments.</title>
        <authorList>
            <person name="Coleine C."/>
            <person name="Stajich J.E."/>
            <person name="Selbmann L."/>
        </authorList>
    </citation>
    <scope>NUCLEOTIDE SEQUENCE [LARGE SCALE GENOMIC DNA]</scope>
    <source>
        <strain evidence="3 4">CCFEE 5887</strain>
    </source>
</reference>
<feature type="transmembrane region" description="Helical" evidence="2">
    <location>
        <begin position="12"/>
        <end position="31"/>
    </location>
</feature>
<accession>A0AAV9Q088</accession>
<keyword evidence="2" id="KW-0812">Transmembrane</keyword>
<dbReference type="Proteomes" id="UP001345827">
    <property type="component" value="Unassembled WGS sequence"/>
</dbReference>
<evidence type="ECO:0000256" key="2">
    <source>
        <dbReference type="SAM" id="Phobius"/>
    </source>
</evidence>
<dbReference type="AlphaFoldDB" id="A0AAV9Q088"/>
<keyword evidence="2" id="KW-0472">Membrane</keyword>
<dbReference type="EMBL" id="JAXLQG010000016">
    <property type="protein sequence ID" value="KAK5531776.1"/>
    <property type="molecule type" value="Genomic_DNA"/>
</dbReference>
<evidence type="ECO:0000313" key="4">
    <source>
        <dbReference type="Proteomes" id="UP001345827"/>
    </source>
</evidence>
<evidence type="ECO:0000256" key="1">
    <source>
        <dbReference type="SAM" id="MobiDB-lite"/>
    </source>
</evidence>
<evidence type="ECO:0008006" key="5">
    <source>
        <dbReference type="Google" id="ProtNLM"/>
    </source>
</evidence>
<keyword evidence="4" id="KW-1185">Reference proteome</keyword>
<comment type="caution">
    <text evidence="3">The sequence shown here is derived from an EMBL/GenBank/DDBJ whole genome shotgun (WGS) entry which is preliminary data.</text>
</comment>
<proteinExistence type="predicted"/>
<name>A0AAV9Q088_9PEZI</name>
<keyword evidence="2" id="KW-1133">Transmembrane helix</keyword>
<organism evidence="3 4">
    <name type="scientific">Vermiconidia calcicola</name>
    <dbReference type="NCBI Taxonomy" id="1690605"/>
    <lineage>
        <taxon>Eukaryota</taxon>
        <taxon>Fungi</taxon>
        <taxon>Dikarya</taxon>
        <taxon>Ascomycota</taxon>
        <taxon>Pezizomycotina</taxon>
        <taxon>Dothideomycetes</taxon>
        <taxon>Dothideomycetidae</taxon>
        <taxon>Mycosphaerellales</taxon>
        <taxon>Extremaceae</taxon>
        <taxon>Vermiconidia</taxon>
    </lineage>
</organism>
<feature type="region of interest" description="Disordered" evidence="1">
    <location>
        <begin position="220"/>
        <end position="241"/>
    </location>
</feature>
<sequence length="438" mass="49995">MAFPSLGCHVNVHWRILLLLSIAIISSYTIFSASPHLKDGLHYIIPASSSSCQAGHDQTTLASRPQLVKPSGFKVIGMVFYGRRDRSQILHCFLMHNLVDNGGWLDEVHWIRNTDNEHDLQYLDEILTQSDRYKQVYQEKTKDQGYSDAWSKLEPGHIYVKVDDDLIWMADDAIPRIVTTKIEHPEYLVVSANLINSPLLGWLHYRMGAVHPYLPEISSLSTESNADSDSAASIDQNQTTPPDIRAAVERVSWKHVDHPVWQGPDGYIFRHDEKPPQAREGQLHRWLRLPETPETRTPQLRRTPMINTTYETWGNGLQSWAIAAQHHYSFLENLHDDNLHLYKFAPNAKPWITDYDRLSINFIAINSTEILSHLPIPEDVVDEEWLTATLPNSIGKSVAVDTHALGVHFSFFFQGELTSTDLLGRYLDYAEENVCKKG</sequence>
<evidence type="ECO:0000313" key="3">
    <source>
        <dbReference type="EMBL" id="KAK5531776.1"/>
    </source>
</evidence>